<dbReference type="InterPro" id="IPR000719">
    <property type="entry name" value="Prot_kinase_dom"/>
</dbReference>
<feature type="domain" description="Protein kinase" evidence="2">
    <location>
        <begin position="311"/>
        <end position="619"/>
    </location>
</feature>
<evidence type="ECO:0000313" key="4">
    <source>
        <dbReference type="Proteomes" id="UP001212997"/>
    </source>
</evidence>
<feature type="compositionally biased region" description="Polar residues" evidence="1">
    <location>
        <begin position="713"/>
        <end position="740"/>
    </location>
</feature>
<dbReference type="InterPro" id="IPR008266">
    <property type="entry name" value="Tyr_kinase_AS"/>
</dbReference>
<evidence type="ECO:0000259" key="2">
    <source>
        <dbReference type="PROSITE" id="PS50011"/>
    </source>
</evidence>
<comment type="caution">
    <text evidence="3">The sequence shown here is derived from an EMBL/GenBank/DDBJ whole genome shotgun (WGS) entry which is preliminary data.</text>
</comment>
<feature type="region of interest" description="Disordered" evidence="1">
    <location>
        <begin position="622"/>
        <end position="665"/>
    </location>
</feature>
<feature type="region of interest" description="Disordered" evidence="1">
    <location>
        <begin position="758"/>
        <end position="798"/>
    </location>
</feature>
<dbReference type="PANTHER" id="PTHR38248:SF2">
    <property type="entry name" value="FUNK1 11"/>
    <property type="match status" value="1"/>
</dbReference>
<organism evidence="3 4">
    <name type="scientific">Meripilus lineatus</name>
    <dbReference type="NCBI Taxonomy" id="2056292"/>
    <lineage>
        <taxon>Eukaryota</taxon>
        <taxon>Fungi</taxon>
        <taxon>Dikarya</taxon>
        <taxon>Basidiomycota</taxon>
        <taxon>Agaricomycotina</taxon>
        <taxon>Agaricomycetes</taxon>
        <taxon>Polyporales</taxon>
        <taxon>Meripilaceae</taxon>
        <taxon>Meripilus</taxon>
    </lineage>
</organism>
<dbReference type="GO" id="GO:0005524">
    <property type="term" value="F:ATP binding"/>
    <property type="evidence" value="ECO:0007669"/>
    <property type="project" value="InterPro"/>
</dbReference>
<dbReference type="Gene3D" id="1.10.510.10">
    <property type="entry name" value="Transferase(Phosphotransferase) domain 1"/>
    <property type="match status" value="1"/>
</dbReference>
<dbReference type="InterPro" id="IPR040976">
    <property type="entry name" value="Pkinase_fungal"/>
</dbReference>
<accession>A0AAD5V6K9</accession>
<dbReference type="AlphaFoldDB" id="A0AAD5V6K9"/>
<dbReference type="PANTHER" id="PTHR38248">
    <property type="entry name" value="FUNK1 6"/>
    <property type="match status" value="1"/>
</dbReference>
<dbReference type="GO" id="GO:0004672">
    <property type="term" value="F:protein kinase activity"/>
    <property type="evidence" value="ECO:0007669"/>
    <property type="project" value="InterPro"/>
</dbReference>
<dbReference type="PROSITE" id="PS50011">
    <property type="entry name" value="PROTEIN_KINASE_DOM"/>
    <property type="match status" value="1"/>
</dbReference>
<dbReference type="InterPro" id="IPR011009">
    <property type="entry name" value="Kinase-like_dom_sf"/>
</dbReference>
<dbReference type="SUPFAM" id="SSF56112">
    <property type="entry name" value="Protein kinase-like (PK-like)"/>
    <property type="match status" value="1"/>
</dbReference>
<dbReference type="PROSITE" id="PS00109">
    <property type="entry name" value="PROTEIN_KINASE_TYR"/>
    <property type="match status" value="1"/>
</dbReference>
<dbReference type="EMBL" id="JANAWD010000136">
    <property type="protein sequence ID" value="KAJ3485967.1"/>
    <property type="molecule type" value="Genomic_DNA"/>
</dbReference>
<evidence type="ECO:0000313" key="3">
    <source>
        <dbReference type="EMBL" id="KAJ3485967.1"/>
    </source>
</evidence>
<sequence>METPYVFVRHDVWNSHFTSVQDSTADSWTAPSDRSDTSEIEFSGREVAHTLHKLIDGMQPCLETGGLVGRITTGHPSTTSSTSIIDSNGAKHSNPKVDLSIFESSGRNSEGLVSECDLTEAEKEASTNPYKHYLARAEWDRIVVPVTVESSTRACAFEPVGAETQSPEAETMGSGTISGKITQPVGKIFEHQHRSFVYSIYIHGGRVFLIRWDRLGAVVSEPFSLMEKPHKLLGFLFRLAKMSPAQRGYDTSIRPASETEAREFTAFTPIDSVSKTYLQDALRSDGDKKAAIFRVDLQGLDSLDTMVQLVFARPRVLGKGVEGRATRGYIAYDLANKRLVFLKDYWQPETKSCHLELDTYKRLQAKSVPYVATPVGGGYVVSDSCQPKSPSSMQRTLAQVYLSAEDGECYRARVHYRFAVQEIGRPLEDYKHPKEMLRAVYFALTAHRAAWEDAGVLHRDISPGNILITQKGRGILNDWDMCKYKEELVDPHSSTSRTGTWSFMSALLLRCPQKPHQVSDDVESFVHVINWLTLRFQVFSTPEGIDYALTMYEEYRRNEQGFDVGGSIKSRKLKNGNLDFDLDMIQPPALKAAVQRLLVMCKEHYSSPEVVKALSDAELQPEPLALSPTPDENEDNEVPAPQEEYPRHACQDPVETAPVGGKPLMDGHREIQGILYAMLTGSTDPTLWQGVKFGDQFLKRPKRTCLTDLAVSASAQGSATSPKHSESYLQSTQYHNVSSTHSKRSLSLLDESEVQGRFKRVKRSDEEGLVAGIERNDRSGDGPGLFQAQDPFGSNCAD</sequence>
<reference evidence="3" key="1">
    <citation type="submission" date="2022-07" db="EMBL/GenBank/DDBJ databases">
        <title>Genome Sequence of Physisporinus lineatus.</title>
        <authorList>
            <person name="Buettner E."/>
        </authorList>
    </citation>
    <scope>NUCLEOTIDE SEQUENCE</scope>
    <source>
        <strain evidence="3">VT162</strain>
    </source>
</reference>
<protein>
    <recommendedName>
        <fullName evidence="2">Protein kinase domain-containing protein</fullName>
    </recommendedName>
</protein>
<name>A0AAD5V6K9_9APHY</name>
<feature type="region of interest" description="Disordered" evidence="1">
    <location>
        <begin position="713"/>
        <end position="744"/>
    </location>
</feature>
<evidence type="ECO:0000256" key="1">
    <source>
        <dbReference type="SAM" id="MobiDB-lite"/>
    </source>
</evidence>
<gene>
    <name evidence="3" type="ORF">NLI96_g4584</name>
</gene>
<proteinExistence type="predicted"/>
<dbReference type="Pfam" id="PF17667">
    <property type="entry name" value="Pkinase_fungal"/>
    <property type="match status" value="1"/>
</dbReference>
<dbReference type="Proteomes" id="UP001212997">
    <property type="component" value="Unassembled WGS sequence"/>
</dbReference>
<keyword evidence="4" id="KW-1185">Reference proteome</keyword>